<accession>A0ACC0PSL1</accession>
<dbReference type="Proteomes" id="UP001062846">
    <property type="component" value="Chromosome 2"/>
</dbReference>
<evidence type="ECO:0000313" key="2">
    <source>
        <dbReference type="Proteomes" id="UP001062846"/>
    </source>
</evidence>
<reference evidence="1" key="1">
    <citation type="submission" date="2022-02" db="EMBL/GenBank/DDBJ databases">
        <title>Plant Genome Project.</title>
        <authorList>
            <person name="Zhang R.-G."/>
        </authorList>
    </citation>
    <scope>NUCLEOTIDE SEQUENCE</scope>
    <source>
        <strain evidence="1">AT1</strain>
    </source>
</reference>
<evidence type="ECO:0000313" key="1">
    <source>
        <dbReference type="EMBL" id="KAI8568141.1"/>
    </source>
</evidence>
<dbReference type="EMBL" id="CM046389">
    <property type="protein sequence ID" value="KAI8568141.1"/>
    <property type="molecule type" value="Genomic_DNA"/>
</dbReference>
<name>A0ACC0PSL1_RHOML</name>
<protein>
    <submittedName>
        <fullName evidence="1">Uncharacterized protein</fullName>
    </submittedName>
</protein>
<keyword evidence="2" id="KW-1185">Reference proteome</keyword>
<gene>
    <name evidence="1" type="ORF">RHMOL_Rhmol02G0174500</name>
</gene>
<comment type="caution">
    <text evidence="1">The sequence shown here is derived from an EMBL/GenBank/DDBJ whole genome shotgun (WGS) entry which is preliminary data.</text>
</comment>
<proteinExistence type="predicted"/>
<organism evidence="1 2">
    <name type="scientific">Rhododendron molle</name>
    <name type="common">Chinese azalea</name>
    <name type="synonym">Azalea mollis</name>
    <dbReference type="NCBI Taxonomy" id="49168"/>
    <lineage>
        <taxon>Eukaryota</taxon>
        <taxon>Viridiplantae</taxon>
        <taxon>Streptophyta</taxon>
        <taxon>Embryophyta</taxon>
        <taxon>Tracheophyta</taxon>
        <taxon>Spermatophyta</taxon>
        <taxon>Magnoliopsida</taxon>
        <taxon>eudicotyledons</taxon>
        <taxon>Gunneridae</taxon>
        <taxon>Pentapetalae</taxon>
        <taxon>asterids</taxon>
        <taxon>Ericales</taxon>
        <taxon>Ericaceae</taxon>
        <taxon>Ericoideae</taxon>
        <taxon>Rhodoreae</taxon>
        <taxon>Rhododendron</taxon>
    </lineage>
</organism>
<sequence>MDLPNIHNIVPQADDILDVFEVHILAEARQLMRTIRNMTYQLVEDPYFPLMFPYVHEYYQVHGAVPVPENVEEDDDEIAPPILVQIPQHEDFEEVVWGPGENPQGPYELEEPEEDPEEPEDPKEEPIEWESDNEEMENGEKEPLERAMAEVMDIYLDSGDVPPPPFESDIGAYRAQLPIIF</sequence>